<sequence>MLPIRNEHRFIGCRSVAVPHSFHSSVGGRPDPRSYLCTARSSVGRTTDNHCRVGGRTLLAAGVLGDGGEILVVDSSVSRVGTRFGAYELRSLLGEGGMGEVYEAYDTGKDRTVALKLLSDRLAKNPTYQERFRRESHAAARLQEPHVIPIHDWGEIDGTLYIDMRLVPGRDLRALLKNYGPMTPARAVTIVSQIASALDAAHADALIHRDIKPENVLVTHGNDFAYLVDFGIAHSGADSQLTELGTAIGSYGYMAPERFDKDPVTNRADIYSLACVLNECLTGMPPFPVATVSQLIKAHLTTSPPRPSMTRPGVPAAFDGVISRGMAKRPEDRFATAGDLARAARDALTGPQQDEATAMIRRAADATTVNPVGDVPEYQPTMVRPVAEMSTGAGGAVPFSSVPYMSVPYGSVPYMSVPYGSVPYGSVPYGAPPPVKKSTAMPVLLTLLVVALLAIGGVVAWLVISESKSDTAASAPTSSTLPASPAAIAPAAPAPVTALPSEAQPCSSVFGTTGAYRTSAAGNDVTSCPFSEEVRRAYAASGSPTPQPRSVVATSPVTGLTYTMTCTANGALATCTGGDGAVVYVY</sequence>
<keyword evidence="8" id="KW-0812">Transmembrane</keyword>
<dbReference type="PROSITE" id="PS00107">
    <property type="entry name" value="PROTEIN_KINASE_ATP"/>
    <property type="match status" value="1"/>
</dbReference>
<keyword evidence="11" id="KW-1185">Reference proteome</keyword>
<dbReference type="AlphaFoldDB" id="A0A5A7S956"/>
<dbReference type="Gene3D" id="3.30.200.20">
    <property type="entry name" value="Phosphorylase Kinase, domain 1"/>
    <property type="match status" value="1"/>
</dbReference>
<evidence type="ECO:0000256" key="3">
    <source>
        <dbReference type="ARBA" id="ARBA00022679"/>
    </source>
</evidence>
<organism evidence="10 11">
    <name type="scientific">Antrihabitans cavernicola</name>
    <dbReference type="NCBI Taxonomy" id="2495913"/>
    <lineage>
        <taxon>Bacteria</taxon>
        <taxon>Bacillati</taxon>
        <taxon>Actinomycetota</taxon>
        <taxon>Actinomycetes</taxon>
        <taxon>Mycobacteriales</taxon>
        <taxon>Nocardiaceae</taxon>
        <taxon>Antrihabitans</taxon>
    </lineage>
</organism>
<protein>
    <recommendedName>
        <fullName evidence="1">non-specific serine/threonine protein kinase</fullName>
        <ecNumber evidence="1">2.7.11.1</ecNumber>
    </recommendedName>
</protein>
<feature type="transmembrane region" description="Helical" evidence="8">
    <location>
        <begin position="443"/>
        <end position="464"/>
    </location>
</feature>
<dbReference type="Pfam" id="PF00069">
    <property type="entry name" value="Pkinase"/>
    <property type="match status" value="1"/>
</dbReference>
<proteinExistence type="predicted"/>
<dbReference type="GO" id="GO:0005524">
    <property type="term" value="F:ATP binding"/>
    <property type="evidence" value="ECO:0007669"/>
    <property type="project" value="UniProtKB-UniRule"/>
</dbReference>
<dbReference type="PANTHER" id="PTHR43289:SF6">
    <property type="entry name" value="SERINE_THREONINE-PROTEIN KINASE NEKL-3"/>
    <property type="match status" value="1"/>
</dbReference>
<dbReference type="EMBL" id="VLNY01000008">
    <property type="protein sequence ID" value="KAA0021682.1"/>
    <property type="molecule type" value="Genomic_DNA"/>
</dbReference>
<dbReference type="PROSITE" id="PS00108">
    <property type="entry name" value="PROTEIN_KINASE_ST"/>
    <property type="match status" value="1"/>
</dbReference>
<evidence type="ECO:0000256" key="7">
    <source>
        <dbReference type="PROSITE-ProRule" id="PRU10141"/>
    </source>
</evidence>
<feature type="binding site" evidence="7">
    <location>
        <position position="116"/>
    </location>
    <ligand>
        <name>ATP</name>
        <dbReference type="ChEBI" id="CHEBI:30616"/>
    </ligand>
</feature>
<dbReference type="Proteomes" id="UP000322244">
    <property type="component" value="Unassembled WGS sequence"/>
</dbReference>
<evidence type="ECO:0000256" key="6">
    <source>
        <dbReference type="ARBA" id="ARBA00022840"/>
    </source>
</evidence>
<keyword evidence="8" id="KW-0472">Membrane</keyword>
<dbReference type="SUPFAM" id="SSF56112">
    <property type="entry name" value="Protein kinase-like (PK-like)"/>
    <property type="match status" value="1"/>
</dbReference>
<dbReference type="FunFam" id="1.10.510.10:FF:000021">
    <property type="entry name" value="Serine/threonine protein kinase"/>
    <property type="match status" value="1"/>
</dbReference>
<comment type="caution">
    <text evidence="10">The sequence shown here is derived from an EMBL/GenBank/DDBJ whole genome shotgun (WGS) entry which is preliminary data.</text>
</comment>
<keyword evidence="6 7" id="KW-0067">ATP-binding</keyword>
<dbReference type="PROSITE" id="PS50011">
    <property type="entry name" value="PROTEIN_KINASE_DOM"/>
    <property type="match status" value="1"/>
</dbReference>
<keyword evidence="8" id="KW-1133">Transmembrane helix</keyword>
<feature type="domain" description="Protein kinase" evidence="9">
    <location>
        <begin position="87"/>
        <end position="348"/>
    </location>
</feature>
<evidence type="ECO:0000313" key="10">
    <source>
        <dbReference type="EMBL" id="KAA0021682.1"/>
    </source>
</evidence>
<dbReference type="EC" id="2.7.11.1" evidence="1"/>
<evidence type="ECO:0000256" key="5">
    <source>
        <dbReference type="ARBA" id="ARBA00022777"/>
    </source>
</evidence>
<evidence type="ECO:0000313" key="11">
    <source>
        <dbReference type="Proteomes" id="UP000322244"/>
    </source>
</evidence>
<evidence type="ECO:0000259" key="9">
    <source>
        <dbReference type="PROSITE" id="PS50011"/>
    </source>
</evidence>
<dbReference type="CDD" id="cd14014">
    <property type="entry name" value="STKc_PknB_like"/>
    <property type="match status" value="1"/>
</dbReference>
<keyword evidence="5 10" id="KW-0418">Kinase</keyword>
<evidence type="ECO:0000256" key="8">
    <source>
        <dbReference type="SAM" id="Phobius"/>
    </source>
</evidence>
<name>A0A5A7S956_9NOCA</name>
<keyword evidence="2" id="KW-0723">Serine/threonine-protein kinase</keyword>
<dbReference type="GO" id="GO:0004674">
    <property type="term" value="F:protein serine/threonine kinase activity"/>
    <property type="evidence" value="ECO:0007669"/>
    <property type="project" value="UniProtKB-KW"/>
</dbReference>
<gene>
    <name evidence="10" type="ORF">FOY51_17485</name>
</gene>
<evidence type="ECO:0000256" key="4">
    <source>
        <dbReference type="ARBA" id="ARBA00022741"/>
    </source>
</evidence>
<accession>A0A5A7S956</accession>
<keyword evidence="4 7" id="KW-0547">Nucleotide-binding</keyword>
<dbReference type="SMART" id="SM00220">
    <property type="entry name" value="S_TKc"/>
    <property type="match status" value="1"/>
</dbReference>
<evidence type="ECO:0000256" key="2">
    <source>
        <dbReference type="ARBA" id="ARBA00022527"/>
    </source>
</evidence>
<dbReference type="InterPro" id="IPR017441">
    <property type="entry name" value="Protein_kinase_ATP_BS"/>
</dbReference>
<dbReference type="PANTHER" id="PTHR43289">
    <property type="entry name" value="MITOGEN-ACTIVATED PROTEIN KINASE KINASE KINASE 20-RELATED"/>
    <property type="match status" value="1"/>
</dbReference>
<dbReference type="InterPro" id="IPR011009">
    <property type="entry name" value="Kinase-like_dom_sf"/>
</dbReference>
<keyword evidence="3" id="KW-0808">Transferase</keyword>
<evidence type="ECO:0000256" key="1">
    <source>
        <dbReference type="ARBA" id="ARBA00012513"/>
    </source>
</evidence>
<reference evidence="10 11" key="1">
    <citation type="submission" date="2019-07" db="EMBL/GenBank/DDBJ databases">
        <title>Rhodococcus cavernicolus sp. nov., isolated from a cave.</title>
        <authorList>
            <person name="Lee S.D."/>
        </authorList>
    </citation>
    <scope>NUCLEOTIDE SEQUENCE [LARGE SCALE GENOMIC DNA]</scope>
    <source>
        <strain evidence="10 11">C1-24</strain>
    </source>
</reference>
<dbReference type="InterPro" id="IPR008271">
    <property type="entry name" value="Ser/Thr_kinase_AS"/>
</dbReference>
<dbReference type="InterPro" id="IPR000719">
    <property type="entry name" value="Prot_kinase_dom"/>
</dbReference>
<dbReference type="FunFam" id="3.30.200.20:FF:000348">
    <property type="entry name" value="Serine/threonine protein kinase"/>
    <property type="match status" value="1"/>
</dbReference>
<dbReference type="Gene3D" id="1.10.510.10">
    <property type="entry name" value="Transferase(Phosphotransferase) domain 1"/>
    <property type="match status" value="1"/>
</dbReference>
<dbReference type="OrthoDB" id="5169909at2"/>